<evidence type="ECO:0000259" key="1">
    <source>
        <dbReference type="Pfam" id="PF00128"/>
    </source>
</evidence>
<name>A0A060C3X7_9STAP</name>
<protein>
    <submittedName>
        <fullName evidence="2">Alpha-amylase</fullName>
    </submittedName>
</protein>
<dbReference type="Pfam" id="PF00128">
    <property type="entry name" value="Alpha-amylase"/>
    <property type="match status" value="1"/>
</dbReference>
<dbReference type="PANTHER" id="PTHR10357">
    <property type="entry name" value="ALPHA-AMYLASE FAMILY MEMBER"/>
    <property type="match status" value="1"/>
</dbReference>
<dbReference type="GO" id="GO:0004556">
    <property type="term" value="F:alpha-amylase activity"/>
    <property type="evidence" value="ECO:0007669"/>
    <property type="project" value="TreeGrafter"/>
</dbReference>
<dbReference type="SUPFAM" id="SSF51445">
    <property type="entry name" value="(Trans)glycosidases"/>
    <property type="match status" value="1"/>
</dbReference>
<dbReference type="InterPro" id="IPR006047">
    <property type="entry name" value="GH13_cat_dom"/>
</dbReference>
<evidence type="ECO:0000313" key="2">
    <source>
        <dbReference type="EMBL" id="AIA89894.1"/>
    </source>
</evidence>
<sequence>MARRKDGKEPNNWGSISMVQLGKELKKQMNTTCTFSVKQPDLNWENEAVRSELYNMINWWFDKGIDGFRVDAITHIQKSFEDGDIPVEPGDEQYKAAFERYTNRPGILNHFT</sequence>
<dbReference type="AlphaFoldDB" id="A0A060C3X7"/>
<organism evidence="2">
    <name type="scientific">uncultured Staphylococcus sp</name>
    <dbReference type="NCBI Taxonomy" id="189668"/>
    <lineage>
        <taxon>Bacteria</taxon>
        <taxon>Bacillati</taxon>
        <taxon>Bacillota</taxon>
        <taxon>Bacilli</taxon>
        <taxon>Bacillales</taxon>
        <taxon>Staphylococcaceae</taxon>
        <taxon>Staphylococcus</taxon>
        <taxon>environmental samples</taxon>
    </lineage>
</organism>
<accession>A0A060C3X7</accession>
<feature type="domain" description="Glycosyl hydrolase family 13 catalytic" evidence="1">
    <location>
        <begin position="5"/>
        <end position="97"/>
    </location>
</feature>
<proteinExistence type="predicted"/>
<dbReference type="PANTHER" id="PTHR10357:SF178">
    <property type="entry name" value="OLIGO-1,6-GLUCOSIDASE 3-RELATED"/>
    <property type="match status" value="1"/>
</dbReference>
<dbReference type="Gene3D" id="3.20.20.80">
    <property type="entry name" value="Glycosidases"/>
    <property type="match status" value="1"/>
</dbReference>
<reference evidence="2" key="1">
    <citation type="journal article" date="2013" name="Environ. Microbiol.">
        <title>Seasonally variable intestinal metagenomes of the red palm weevil (Rhynchophorus ferrugineus).</title>
        <authorList>
            <person name="Jia S."/>
            <person name="Zhang X."/>
            <person name="Zhang G."/>
            <person name="Yin A."/>
            <person name="Zhang S."/>
            <person name="Li F."/>
            <person name="Wang L."/>
            <person name="Zhao D."/>
            <person name="Yun Q."/>
            <person name="Tala"/>
            <person name="Wang J."/>
            <person name="Sun G."/>
            <person name="Baabdullah M."/>
            <person name="Yu X."/>
            <person name="Hu S."/>
            <person name="Al-Mssallem I.S."/>
            <person name="Yu J."/>
        </authorList>
    </citation>
    <scope>NUCLEOTIDE SEQUENCE</scope>
</reference>
<dbReference type="GO" id="GO:0009313">
    <property type="term" value="P:oligosaccharide catabolic process"/>
    <property type="evidence" value="ECO:0007669"/>
    <property type="project" value="TreeGrafter"/>
</dbReference>
<dbReference type="InterPro" id="IPR017853">
    <property type="entry name" value="GH"/>
</dbReference>
<dbReference type="EMBL" id="KF122598">
    <property type="protein sequence ID" value="AIA89894.1"/>
    <property type="molecule type" value="Genomic_DNA"/>
</dbReference>